<evidence type="ECO:0000256" key="4">
    <source>
        <dbReference type="ARBA" id="ARBA00024201"/>
    </source>
</evidence>
<dbReference type="InterPro" id="IPR014756">
    <property type="entry name" value="Ig_E-set"/>
</dbReference>
<evidence type="ECO:0000313" key="6">
    <source>
        <dbReference type="EMBL" id="TBU90659.1"/>
    </source>
</evidence>
<dbReference type="PANTHER" id="PTHR48098">
    <property type="entry name" value="ENTEROCHELIN ESTERASE-RELATED"/>
    <property type="match status" value="1"/>
</dbReference>
<dbReference type="Proteomes" id="UP000292639">
    <property type="component" value="Unassembled WGS sequence"/>
</dbReference>
<evidence type="ECO:0000259" key="5">
    <source>
        <dbReference type="Pfam" id="PF11806"/>
    </source>
</evidence>
<accession>A0A4V2KC08</accession>
<dbReference type="OrthoDB" id="9775130at2"/>
<protein>
    <submittedName>
        <fullName evidence="6">Esterase</fullName>
    </submittedName>
</protein>
<reference evidence="6 7" key="1">
    <citation type="submission" date="2018-06" db="EMBL/GenBank/DDBJ databases">
        <title>Three novel Pseudomonas species isolated from symptomatic oak.</title>
        <authorList>
            <person name="Bueno-Gonzalez V."/>
            <person name="Brady C."/>
        </authorList>
    </citation>
    <scope>NUCLEOTIDE SEQUENCE [LARGE SCALE GENOMIC DNA]</scope>
    <source>
        <strain evidence="6 7">P17C</strain>
    </source>
</reference>
<gene>
    <name evidence="6" type="ORF">DNJ96_16655</name>
</gene>
<dbReference type="AlphaFoldDB" id="A0A4V2KC08"/>
<evidence type="ECO:0000256" key="2">
    <source>
        <dbReference type="ARBA" id="ARBA00022490"/>
    </source>
</evidence>
<dbReference type="InterPro" id="IPR050583">
    <property type="entry name" value="Mycobacterial_A85_antigen"/>
</dbReference>
<dbReference type="SUPFAM" id="SSF53474">
    <property type="entry name" value="alpha/beta-Hydrolases"/>
    <property type="match status" value="1"/>
</dbReference>
<dbReference type="Gene3D" id="3.40.50.1820">
    <property type="entry name" value="alpha/beta hydrolase"/>
    <property type="match status" value="1"/>
</dbReference>
<proteinExistence type="inferred from homology"/>
<keyword evidence="3" id="KW-0378">Hydrolase</keyword>
<evidence type="ECO:0000256" key="3">
    <source>
        <dbReference type="ARBA" id="ARBA00022801"/>
    </source>
</evidence>
<organism evidence="6 7">
    <name type="scientific">Stutzerimonas kirkiae</name>
    <dbReference type="NCBI Taxonomy" id="2211392"/>
    <lineage>
        <taxon>Bacteria</taxon>
        <taxon>Pseudomonadati</taxon>
        <taxon>Pseudomonadota</taxon>
        <taxon>Gammaproteobacteria</taxon>
        <taxon>Pseudomonadales</taxon>
        <taxon>Pseudomonadaceae</taxon>
        <taxon>Stutzerimonas</taxon>
    </lineage>
</organism>
<dbReference type="GO" id="GO:0006826">
    <property type="term" value="P:iron ion transport"/>
    <property type="evidence" value="ECO:0007669"/>
    <property type="project" value="InterPro"/>
</dbReference>
<comment type="caution">
    <text evidence="6">The sequence shown here is derived from an EMBL/GenBank/DDBJ whole genome shotgun (WGS) entry which is preliminary data.</text>
</comment>
<comment type="subcellular location">
    <subcellularLocation>
        <location evidence="1">Cytoplasm</location>
    </subcellularLocation>
</comment>
<comment type="similarity">
    <text evidence="4">Belongs to the Fes family.</text>
</comment>
<dbReference type="EMBL" id="QJUP01000029">
    <property type="protein sequence ID" value="TBU90659.1"/>
    <property type="molecule type" value="Genomic_DNA"/>
</dbReference>
<sequence length="565" mass="61458">MALAASHSGMAASAIATLSPGVPVRVAGGDASERSWTLALQAGDFLRGRVIGGIASLDLQDERGRHLRRLVDARELSRDFMLVAPASGTYRLLARDPERAGYTLVTEQILPKTAQRLVPATPRSPLLRQLSDQLASLSGAAAQAALDAFWRDMAVRGTPLVESLSAEACAGTAEGARPCELLVSFLWRGARHGVMLRSSPSGDHDPLRRLGDSDIWYRSYRLPASARLSYQLAPDVPSLPRPALERRRAILATAQRDPLNPMTFPVSGVDRYQRQSVLQLPQAPLQPWLEPRAHSSRGRVEKHLFSSRLLGNTREITLYRPAGWQAEASGRGLLVVFDAHAYDGRVPTPTILDNLRSDGLVPPTAAILIGNPDAAARAAELPPNRLFARFIAEELMPWARNQGIGASAGQSVIAGSSYGGLASAYVALRHPEWFGNVLSQSGSFWWGKADNEAPNGNGAAEEEPQWLTRQYARQDRLPLRFYLEAGLFESKRGQSGSILATTRHLRDVLRAKGYPVTHAEYASGHDYLHWRGSLACGLVVLLGPKPEAMTDAQRGLWDDACPGRP</sequence>
<dbReference type="GO" id="GO:0005737">
    <property type="term" value="C:cytoplasm"/>
    <property type="evidence" value="ECO:0007669"/>
    <property type="project" value="UniProtKB-SubCell"/>
</dbReference>
<evidence type="ECO:0000256" key="1">
    <source>
        <dbReference type="ARBA" id="ARBA00004496"/>
    </source>
</evidence>
<dbReference type="Gene3D" id="2.60.40.10">
    <property type="entry name" value="Immunoglobulins"/>
    <property type="match status" value="1"/>
</dbReference>
<dbReference type="PANTHER" id="PTHR48098:SF3">
    <property type="entry name" value="IRON(III) ENTEROBACTIN ESTERASE"/>
    <property type="match status" value="1"/>
</dbReference>
<keyword evidence="2" id="KW-0963">Cytoplasm</keyword>
<feature type="domain" description="Enterochelin esterase N-terminal" evidence="5">
    <location>
        <begin position="183"/>
        <end position="288"/>
    </location>
</feature>
<dbReference type="InterPro" id="IPR021764">
    <property type="entry name" value="Enterochelin_esterase_N"/>
</dbReference>
<dbReference type="InterPro" id="IPR013783">
    <property type="entry name" value="Ig-like_fold"/>
</dbReference>
<dbReference type="GO" id="GO:0008849">
    <property type="term" value="F:enterochelin esterase activity"/>
    <property type="evidence" value="ECO:0007669"/>
    <property type="project" value="InterPro"/>
</dbReference>
<dbReference type="Pfam" id="PF00756">
    <property type="entry name" value="Esterase"/>
    <property type="match status" value="1"/>
</dbReference>
<dbReference type="SUPFAM" id="SSF81296">
    <property type="entry name" value="E set domains"/>
    <property type="match status" value="1"/>
</dbReference>
<dbReference type="InterPro" id="IPR029058">
    <property type="entry name" value="AB_hydrolase_fold"/>
</dbReference>
<evidence type="ECO:0000313" key="7">
    <source>
        <dbReference type="Proteomes" id="UP000292639"/>
    </source>
</evidence>
<keyword evidence="7" id="KW-1185">Reference proteome</keyword>
<dbReference type="Pfam" id="PF11806">
    <property type="entry name" value="Enterochelin_N"/>
    <property type="match status" value="1"/>
</dbReference>
<dbReference type="InterPro" id="IPR000801">
    <property type="entry name" value="Esterase-like"/>
</dbReference>
<name>A0A4V2KC08_9GAMM</name>
<dbReference type="GO" id="GO:0005506">
    <property type="term" value="F:iron ion binding"/>
    <property type="evidence" value="ECO:0007669"/>
    <property type="project" value="InterPro"/>
</dbReference>